<gene>
    <name evidence="7" type="ORF">MNBD_GAMMA01-1869</name>
</gene>
<keyword evidence="3" id="KW-0812">Transmembrane</keyword>
<sequence>MFSWFKNIFAKKIDNSFFFIHIPKTAGTSFINILDGCVAEKEIFPPQLWQEINQDIIAKKSQYKLLRGHFGGGSHKLLSNHNPHRLTILRHPVNLSISTYHFIKREKNTAVHDLVTDRKMGLREFLEEPLTVRKINNRMVRHLSFDLQQDPEAQELFLSTESIKVVSNWIKTPKKIDNKTRLIRAKKAIDACSWFGITERFDESMQLFAFTFNRPPIGKTPRLNAYRPSKDIDNYCQNLIDQQNKYDLELYKYAQIKFEQNYRNMCRQLGNPDIENIDNTLDKYYQKHHTYKITDGTDYDFSMNLLGSSWHRRELTQPDNSFFRWTSSRQAYIDFWVQPQEYQLSIRIINTVSDQHLTELDIHINNISIPYEYDQNEGPVRVLSARIAKSIFKNNLLRIHFNHPETLQHAQVFNSDDERCLGIAINWIRLSPCQTLIQAKQQLNQ</sequence>
<dbReference type="PANTHER" id="PTHR12812">
    <property type="entry name" value="HEPARAN SULFATE 6-O-SULFOTRANSFERASE 3"/>
    <property type="match status" value="1"/>
</dbReference>
<proteinExistence type="predicted"/>
<evidence type="ECO:0000256" key="3">
    <source>
        <dbReference type="ARBA" id="ARBA00022692"/>
    </source>
</evidence>
<dbReference type="AlphaFoldDB" id="A0A3B0VCW4"/>
<keyword evidence="6" id="KW-0325">Glycoprotein</keyword>
<evidence type="ECO:0000256" key="6">
    <source>
        <dbReference type="ARBA" id="ARBA00023180"/>
    </source>
</evidence>
<evidence type="ECO:0000313" key="7">
    <source>
        <dbReference type="EMBL" id="VAW34699.1"/>
    </source>
</evidence>
<evidence type="ECO:0000256" key="2">
    <source>
        <dbReference type="ARBA" id="ARBA00022679"/>
    </source>
</evidence>
<dbReference type="GO" id="GO:0016020">
    <property type="term" value="C:membrane"/>
    <property type="evidence" value="ECO:0007669"/>
    <property type="project" value="UniProtKB-SubCell"/>
</dbReference>
<keyword evidence="4" id="KW-1133">Transmembrane helix</keyword>
<organism evidence="7">
    <name type="scientific">hydrothermal vent metagenome</name>
    <dbReference type="NCBI Taxonomy" id="652676"/>
    <lineage>
        <taxon>unclassified sequences</taxon>
        <taxon>metagenomes</taxon>
        <taxon>ecological metagenomes</taxon>
    </lineage>
</organism>
<protein>
    <recommendedName>
        <fullName evidence="8">Sulfotransferase family protein</fullName>
    </recommendedName>
</protein>
<dbReference type="PANTHER" id="PTHR12812:SF0">
    <property type="entry name" value="HEPARAN-SULFATE 6-O-SULFOTRANSFERASE"/>
    <property type="match status" value="1"/>
</dbReference>
<dbReference type="SUPFAM" id="SSF52540">
    <property type="entry name" value="P-loop containing nucleoside triphosphate hydrolases"/>
    <property type="match status" value="1"/>
</dbReference>
<evidence type="ECO:0008006" key="8">
    <source>
        <dbReference type="Google" id="ProtNLM"/>
    </source>
</evidence>
<evidence type="ECO:0000256" key="5">
    <source>
        <dbReference type="ARBA" id="ARBA00023136"/>
    </source>
</evidence>
<dbReference type="InterPro" id="IPR027417">
    <property type="entry name" value="P-loop_NTPase"/>
</dbReference>
<name>A0A3B0VCW4_9ZZZZ</name>
<dbReference type="InterPro" id="IPR010635">
    <property type="entry name" value="Heparan_SO4-6-sulfoTrfase"/>
</dbReference>
<accession>A0A3B0VCW4</accession>
<dbReference type="Gene3D" id="3.40.50.300">
    <property type="entry name" value="P-loop containing nucleotide triphosphate hydrolases"/>
    <property type="match status" value="1"/>
</dbReference>
<keyword evidence="5" id="KW-0472">Membrane</keyword>
<keyword evidence="2" id="KW-0808">Transferase</keyword>
<comment type="subcellular location">
    <subcellularLocation>
        <location evidence="1">Membrane</location>
        <topology evidence="1">Single-pass membrane protein</topology>
    </subcellularLocation>
</comment>
<reference evidence="7" key="1">
    <citation type="submission" date="2018-06" db="EMBL/GenBank/DDBJ databases">
        <authorList>
            <person name="Zhirakovskaya E."/>
        </authorList>
    </citation>
    <scope>NUCLEOTIDE SEQUENCE</scope>
</reference>
<evidence type="ECO:0000256" key="4">
    <source>
        <dbReference type="ARBA" id="ARBA00022989"/>
    </source>
</evidence>
<evidence type="ECO:0000256" key="1">
    <source>
        <dbReference type="ARBA" id="ARBA00004167"/>
    </source>
</evidence>
<dbReference type="GO" id="GO:0017095">
    <property type="term" value="F:heparan sulfate 6-sulfotransferase activity"/>
    <property type="evidence" value="ECO:0007669"/>
    <property type="project" value="TreeGrafter"/>
</dbReference>
<dbReference type="EMBL" id="UOEW01000079">
    <property type="protein sequence ID" value="VAW34699.1"/>
    <property type="molecule type" value="Genomic_DNA"/>
</dbReference>